<dbReference type="OrthoDB" id="1132266at2"/>
<sequence length="109" mass="12588">MNSTKSKIYDVLKGRFLTDESSFKNWRLILFVVVLLLIMITSAHRADQKVLKIAELNRLKRQLRAEFVDTGTTLMRMKLESSIRDKVKTKGLNPSKTPPQKIKVTVKKD</sequence>
<dbReference type="EMBL" id="LAPZ01000011">
    <property type="protein sequence ID" value="OSY87420.1"/>
    <property type="molecule type" value="Genomic_DNA"/>
</dbReference>
<dbReference type="InParanoid" id="A0A1Y2PB73"/>
<protein>
    <submittedName>
        <fullName evidence="2">S-adenosyl-methyltransferase</fullName>
    </submittedName>
</protein>
<keyword evidence="2" id="KW-0808">Transferase</keyword>
<dbReference type="STRING" id="1635173.WH52_11100"/>
<keyword evidence="2" id="KW-0489">Methyltransferase</keyword>
<gene>
    <name evidence="2" type="ORF">WH52_11100</name>
</gene>
<reference evidence="2 3" key="1">
    <citation type="submission" date="2015-03" db="EMBL/GenBank/DDBJ databases">
        <title>Genome sequence of Tenacibaculum sp. S2-2, isolated from intestinal microbiota of sea cucumber, Apostichopus japonicas.</title>
        <authorList>
            <person name="Shao Z."/>
            <person name="Wang L."/>
            <person name="Li X."/>
        </authorList>
    </citation>
    <scope>NUCLEOTIDE SEQUENCE [LARGE SCALE GENOMIC DNA]</scope>
    <source>
        <strain evidence="2 3">S2-2</strain>
    </source>
</reference>
<name>A0A1Y2PB73_9FLAO</name>
<evidence type="ECO:0000313" key="3">
    <source>
        <dbReference type="Proteomes" id="UP000194221"/>
    </source>
</evidence>
<keyword evidence="3" id="KW-1185">Reference proteome</keyword>
<evidence type="ECO:0000256" key="1">
    <source>
        <dbReference type="SAM" id="MobiDB-lite"/>
    </source>
</evidence>
<dbReference type="Proteomes" id="UP000194221">
    <property type="component" value="Unassembled WGS sequence"/>
</dbReference>
<dbReference type="Pfam" id="PF19579">
    <property type="entry name" value="FtsL_2"/>
    <property type="match status" value="1"/>
</dbReference>
<dbReference type="GO" id="GO:0032259">
    <property type="term" value="P:methylation"/>
    <property type="evidence" value="ECO:0007669"/>
    <property type="project" value="UniProtKB-KW"/>
</dbReference>
<dbReference type="AlphaFoldDB" id="A0A1Y2PB73"/>
<dbReference type="RefSeq" id="WP_086031031.1">
    <property type="nucleotide sequence ID" value="NZ_LAPZ01000011.1"/>
</dbReference>
<feature type="region of interest" description="Disordered" evidence="1">
    <location>
        <begin position="87"/>
        <end position="109"/>
    </location>
</feature>
<comment type="caution">
    <text evidence="2">The sequence shown here is derived from an EMBL/GenBank/DDBJ whole genome shotgun (WGS) entry which is preliminary data.</text>
</comment>
<organism evidence="2 3">
    <name type="scientific">Tenacibaculum holothuriorum</name>
    <dbReference type="NCBI Taxonomy" id="1635173"/>
    <lineage>
        <taxon>Bacteria</taxon>
        <taxon>Pseudomonadati</taxon>
        <taxon>Bacteroidota</taxon>
        <taxon>Flavobacteriia</taxon>
        <taxon>Flavobacteriales</taxon>
        <taxon>Flavobacteriaceae</taxon>
        <taxon>Tenacibaculum</taxon>
    </lineage>
</organism>
<accession>A0A1Y2PB73</accession>
<evidence type="ECO:0000313" key="2">
    <source>
        <dbReference type="EMBL" id="OSY87420.1"/>
    </source>
</evidence>
<dbReference type="GO" id="GO:0008168">
    <property type="term" value="F:methyltransferase activity"/>
    <property type="evidence" value="ECO:0007669"/>
    <property type="project" value="UniProtKB-KW"/>
</dbReference>
<dbReference type="InterPro" id="IPR045755">
    <property type="entry name" value="FtsL-like"/>
</dbReference>
<proteinExistence type="predicted"/>